<dbReference type="PANTHER" id="PTHR43673">
    <property type="entry name" value="NAD(P)H NITROREDUCTASE YDGI-RELATED"/>
    <property type="match status" value="1"/>
</dbReference>
<dbReference type="Pfam" id="PF00881">
    <property type="entry name" value="Nitroreductase"/>
    <property type="match status" value="2"/>
</dbReference>
<dbReference type="PANTHER" id="PTHR43673:SF10">
    <property type="entry name" value="NADH DEHYDROGENASE_NAD(P)H NITROREDUCTASE XCC3605-RELATED"/>
    <property type="match status" value="1"/>
</dbReference>
<dbReference type="STRING" id="29367.CLPUN_39950"/>
<dbReference type="RefSeq" id="WP_077848977.1">
    <property type="nucleotide sequence ID" value="NZ_LZZM01000201.1"/>
</dbReference>
<dbReference type="OrthoDB" id="9812105at2"/>
<comment type="similarity">
    <text evidence="1">Belongs to the nitroreductase family.</text>
</comment>
<name>A0A1S8T939_9CLOT</name>
<accession>A0A1S8T939</accession>
<evidence type="ECO:0000313" key="4">
    <source>
        <dbReference type="EMBL" id="OOM74290.1"/>
    </source>
</evidence>
<dbReference type="InterPro" id="IPR000415">
    <property type="entry name" value="Nitroreductase-like"/>
</dbReference>
<dbReference type="EC" id="1.-.-.-" evidence="4"/>
<gene>
    <name evidence="4" type="ORF">CLPUN_39950</name>
</gene>
<feature type="domain" description="Nitroreductase" evidence="3">
    <location>
        <begin position="96"/>
        <end position="156"/>
    </location>
</feature>
<feature type="domain" description="Nitroreductase" evidence="3">
    <location>
        <begin position="8"/>
        <end position="64"/>
    </location>
</feature>
<proteinExistence type="inferred from homology"/>
<evidence type="ECO:0000313" key="5">
    <source>
        <dbReference type="Proteomes" id="UP000190890"/>
    </source>
</evidence>
<protein>
    <submittedName>
        <fullName evidence="4">Putative NAD(P)H nitroreductase</fullName>
        <ecNumber evidence="4">1.-.-.-</ecNumber>
    </submittedName>
</protein>
<dbReference type="EMBL" id="LZZM01000201">
    <property type="protein sequence ID" value="OOM74290.1"/>
    <property type="molecule type" value="Genomic_DNA"/>
</dbReference>
<evidence type="ECO:0000256" key="2">
    <source>
        <dbReference type="ARBA" id="ARBA00023002"/>
    </source>
</evidence>
<evidence type="ECO:0000256" key="1">
    <source>
        <dbReference type="ARBA" id="ARBA00007118"/>
    </source>
</evidence>
<dbReference type="Gene3D" id="3.40.109.10">
    <property type="entry name" value="NADH Oxidase"/>
    <property type="match status" value="1"/>
</dbReference>
<reference evidence="4 5" key="1">
    <citation type="submission" date="2016-05" db="EMBL/GenBank/DDBJ databases">
        <title>Microbial solvent formation.</title>
        <authorList>
            <person name="Poehlein A."/>
            <person name="Montoya Solano J.D."/>
            <person name="Flitsch S."/>
            <person name="Krabben P."/>
            <person name="Duerre P."/>
            <person name="Daniel R."/>
        </authorList>
    </citation>
    <scope>NUCLEOTIDE SEQUENCE [LARGE SCALE GENOMIC DNA]</scope>
    <source>
        <strain evidence="4 5">DSM 2619</strain>
    </source>
</reference>
<dbReference type="InterPro" id="IPR029479">
    <property type="entry name" value="Nitroreductase"/>
</dbReference>
<organism evidence="4 5">
    <name type="scientific">Clostridium puniceum</name>
    <dbReference type="NCBI Taxonomy" id="29367"/>
    <lineage>
        <taxon>Bacteria</taxon>
        <taxon>Bacillati</taxon>
        <taxon>Bacillota</taxon>
        <taxon>Clostridia</taxon>
        <taxon>Eubacteriales</taxon>
        <taxon>Clostridiaceae</taxon>
        <taxon>Clostridium</taxon>
    </lineage>
</organism>
<dbReference type="AlphaFoldDB" id="A0A1S8T939"/>
<keyword evidence="5" id="KW-1185">Reference proteome</keyword>
<dbReference type="GO" id="GO:0016491">
    <property type="term" value="F:oxidoreductase activity"/>
    <property type="evidence" value="ECO:0007669"/>
    <property type="project" value="UniProtKB-KW"/>
</dbReference>
<dbReference type="Proteomes" id="UP000190890">
    <property type="component" value="Unassembled WGS sequence"/>
</dbReference>
<keyword evidence="2 4" id="KW-0560">Oxidoreductase</keyword>
<sequence>MENFFELIRSRQSCRKYLDKPVEKEKLIKCIEAARIAPSACNSQPWHFIVVNNKELAAKVAMYTQDKVMNKFASECQSFIIVVEESGNLTSRAGALMKQQDYRSVDLGIATEHLCLAATQQDLGTCILGWFKEKELKNLLNISKLKRIRLVVAIGYPENNDLRKKIRKSIDEISTFIE</sequence>
<dbReference type="SUPFAM" id="SSF55469">
    <property type="entry name" value="FMN-dependent nitroreductase-like"/>
    <property type="match status" value="1"/>
</dbReference>
<evidence type="ECO:0000259" key="3">
    <source>
        <dbReference type="Pfam" id="PF00881"/>
    </source>
</evidence>
<comment type="caution">
    <text evidence="4">The sequence shown here is derived from an EMBL/GenBank/DDBJ whole genome shotgun (WGS) entry which is preliminary data.</text>
</comment>